<dbReference type="Proteomes" id="UP000451565">
    <property type="component" value="Unassembled WGS sequence"/>
</dbReference>
<evidence type="ECO:0008006" key="4">
    <source>
        <dbReference type="Google" id="ProtNLM"/>
    </source>
</evidence>
<dbReference type="EMBL" id="WINI01000001">
    <property type="protein sequence ID" value="MQR00120.1"/>
    <property type="molecule type" value="Genomic_DNA"/>
</dbReference>
<evidence type="ECO:0000313" key="2">
    <source>
        <dbReference type="EMBL" id="MQR00120.1"/>
    </source>
</evidence>
<proteinExistence type="predicted"/>
<name>A0A843YMI4_9BURK</name>
<comment type="caution">
    <text evidence="2">The sequence shown here is derived from an EMBL/GenBank/DDBJ whole genome shotgun (WGS) entry which is preliminary data.</text>
</comment>
<dbReference type="AlphaFoldDB" id="A0A843YMI4"/>
<keyword evidence="1" id="KW-0812">Transmembrane</keyword>
<keyword evidence="1" id="KW-0472">Membrane</keyword>
<dbReference type="InterPro" id="IPR045936">
    <property type="entry name" value="DUF6356"/>
</dbReference>
<keyword evidence="3" id="KW-1185">Reference proteome</keyword>
<evidence type="ECO:0000313" key="3">
    <source>
        <dbReference type="Proteomes" id="UP000451565"/>
    </source>
</evidence>
<dbReference type="RefSeq" id="WP_228124568.1">
    <property type="nucleotide sequence ID" value="NZ_WINI01000001.1"/>
</dbReference>
<protein>
    <recommendedName>
        <fullName evidence="4">Capsule biosynthesis protein</fullName>
    </recommendedName>
</protein>
<evidence type="ECO:0000256" key="1">
    <source>
        <dbReference type="SAM" id="Phobius"/>
    </source>
</evidence>
<reference evidence="2 3" key="1">
    <citation type="submission" date="2019-10" db="EMBL/GenBank/DDBJ databases">
        <title>Glaciimonas soli sp. nov., a psychrophilic bacterium isolated from the forest soil of a high elevation mountain in Taiwan.</title>
        <authorList>
            <person name="Wang L.-T."/>
            <person name="Shieh W.Y."/>
        </authorList>
    </citation>
    <scope>NUCLEOTIDE SEQUENCE [LARGE SCALE GENOMIC DNA]</scope>
    <source>
        <strain evidence="2 3">GS1</strain>
    </source>
</reference>
<accession>A0A843YMI4</accession>
<feature type="transmembrane region" description="Helical" evidence="1">
    <location>
        <begin position="29"/>
        <end position="50"/>
    </location>
</feature>
<gene>
    <name evidence="2" type="ORF">GEV47_05410</name>
</gene>
<keyword evidence="1" id="KW-1133">Transmembrane helix</keyword>
<dbReference type="Pfam" id="PF19883">
    <property type="entry name" value="DUF6356"/>
    <property type="match status" value="1"/>
</dbReference>
<organism evidence="2 3">
    <name type="scientific">Glaciimonas soli</name>
    <dbReference type="NCBI Taxonomy" id="2590999"/>
    <lineage>
        <taxon>Bacteria</taxon>
        <taxon>Pseudomonadati</taxon>
        <taxon>Pseudomonadota</taxon>
        <taxon>Betaproteobacteria</taxon>
        <taxon>Burkholderiales</taxon>
        <taxon>Oxalobacteraceae</taxon>
        <taxon>Glaciimonas</taxon>
    </lineage>
</organism>
<sequence>MKTLLRPFTQHPASVDETYLQHMATSLSFALPLLIAALACLIHAVFPFLCTSTGSKTITRLYDRMVTNRCKTKHQNLTQKKNS</sequence>